<evidence type="ECO:0000313" key="7">
    <source>
        <dbReference type="Proteomes" id="UP000335496"/>
    </source>
</evidence>
<name>A0A380YHC0_9BACE</name>
<reference evidence="4 5" key="1">
    <citation type="submission" date="2018-06" db="EMBL/GenBank/DDBJ databases">
        <authorList>
            <consortium name="Pathogen Informatics"/>
            <person name="Doyle S."/>
        </authorList>
    </citation>
    <scope>NUCLEOTIDE SEQUENCE [LARGE SCALE GENOMIC DNA]</scope>
    <source>
        <strain evidence="4 5">NCTC11155</strain>
    </source>
</reference>
<evidence type="ECO:0000313" key="6">
    <source>
        <dbReference type="Proteomes" id="UP000291917"/>
    </source>
</evidence>
<accession>A0A380YHC0</accession>
<evidence type="ECO:0000313" key="3">
    <source>
        <dbReference type="EMBL" id="RYT76005.1"/>
    </source>
</evidence>
<reference evidence="3 6" key="3">
    <citation type="journal article" date="2019" name="Science, e1252229">
        <title>Invertible promoters mediate bacterial phase variation, antibiotic resistance, and host adaptation in the gut.</title>
        <authorList>
            <person name="Jiang X."/>
            <person name="Hall A.B."/>
            <person name="Arthur T.D."/>
            <person name="Plichta D.R."/>
            <person name="Covington C.T."/>
            <person name="Poyet M."/>
            <person name="Crothers J."/>
            <person name="Moses P.L."/>
            <person name="Tolonen A.C."/>
            <person name="Vlamakis H."/>
            <person name="Alm E.J."/>
            <person name="Xavier R.J."/>
        </authorList>
    </citation>
    <scope>NUCLEOTIDE SEQUENCE [LARGE SCALE GENOMIC DNA]</scope>
    <source>
        <strain evidence="3">Bj_0095</strain>
        <strain evidence="6">bj_0095</strain>
    </source>
</reference>
<dbReference type="EMBL" id="RCXL01000007">
    <property type="protein sequence ID" value="RYT76005.1"/>
    <property type="molecule type" value="Genomic_DNA"/>
</dbReference>
<dbReference type="EMBL" id="UFSX01000001">
    <property type="protein sequence ID" value="SUV28249.1"/>
    <property type="molecule type" value="Genomic_DNA"/>
</dbReference>
<evidence type="ECO:0000256" key="1">
    <source>
        <dbReference type="SAM" id="SignalP"/>
    </source>
</evidence>
<keyword evidence="7" id="KW-1185">Reference proteome</keyword>
<sequence>MKKNSWIIFLLLLCLMGCTLQSNKQNENQEDVVEKDTAYMIKPFLRDGITYICKDPIIKSYLIDYNYSPPQKYELNQITAKIQGNRVIVGTDCYTTHIIKSGTFWKIEKQGNSCSFPQTNLAILETDIGEVRIAEVDGILEDFCVLEIKYGNYEASTVYPSNYCKLPQERISQYAR</sequence>
<reference evidence="2 7" key="2">
    <citation type="journal article" date="2019" name="Nat. Med.">
        <title>A library of human gut bacterial isolates paired with longitudinal multiomics data enables mechanistic microbiome research.</title>
        <authorList>
            <person name="Poyet M."/>
            <person name="Groussin M."/>
            <person name="Gibbons S.M."/>
            <person name="Avila-Pacheco J."/>
            <person name="Jiang X."/>
            <person name="Kearney S.M."/>
            <person name="Perrotta A.R."/>
            <person name="Berdy B."/>
            <person name="Zhao S."/>
            <person name="Lieberman T.D."/>
            <person name="Swanson P.K."/>
            <person name="Smith M."/>
            <person name="Roesemann S."/>
            <person name="Alexander J.E."/>
            <person name="Rich S.A."/>
            <person name="Livny J."/>
            <person name="Vlamakis H."/>
            <person name="Clish C."/>
            <person name="Bullock K."/>
            <person name="Deik A."/>
            <person name="Scott J."/>
            <person name="Pierce K.A."/>
            <person name="Xavier R.J."/>
            <person name="Alm E.J."/>
        </authorList>
    </citation>
    <scope>NUCLEOTIDE SEQUENCE [LARGE SCALE GENOMIC DNA]</scope>
    <source>
        <strain evidence="2 7">BIOML-A1</strain>
    </source>
</reference>
<dbReference type="RefSeq" id="WP_004289306.1">
    <property type="nucleotide sequence ID" value="NZ_CABKNQ010000019.1"/>
</dbReference>
<protein>
    <recommendedName>
        <fullName evidence="8">Lipoprotein</fullName>
    </recommendedName>
</protein>
<dbReference type="Proteomes" id="UP000254424">
    <property type="component" value="Unassembled WGS sequence"/>
</dbReference>
<dbReference type="OrthoDB" id="9901443at2"/>
<organism evidence="4 5">
    <name type="scientific">Bacteroides eggerthii</name>
    <dbReference type="NCBI Taxonomy" id="28111"/>
    <lineage>
        <taxon>Bacteria</taxon>
        <taxon>Pseudomonadati</taxon>
        <taxon>Bacteroidota</taxon>
        <taxon>Bacteroidia</taxon>
        <taxon>Bacteroidales</taxon>
        <taxon>Bacteroidaceae</taxon>
        <taxon>Bacteroides</taxon>
    </lineage>
</organism>
<keyword evidence="1" id="KW-0732">Signal</keyword>
<dbReference type="Proteomes" id="UP000335496">
    <property type="component" value="Unassembled WGS sequence"/>
</dbReference>
<evidence type="ECO:0000313" key="2">
    <source>
        <dbReference type="EMBL" id="KAA5274852.1"/>
    </source>
</evidence>
<proteinExistence type="predicted"/>
<dbReference type="EMBL" id="VVZX01000007">
    <property type="protein sequence ID" value="KAA5274852.1"/>
    <property type="molecule type" value="Genomic_DNA"/>
</dbReference>
<dbReference type="STRING" id="483216.BACEGG_01011"/>
<dbReference type="GeneID" id="93070138"/>
<dbReference type="Proteomes" id="UP000291917">
    <property type="component" value="Unassembled WGS sequence"/>
</dbReference>
<gene>
    <name evidence="3" type="ORF">EAJ03_06955</name>
    <name evidence="2" type="ORF">F2Z23_07120</name>
    <name evidence="4" type="ORF">NCTC11155_00196</name>
</gene>
<evidence type="ECO:0000313" key="5">
    <source>
        <dbReference type="Proteomes" id="UP000254424"/>
    </source>
</evidence>
<evidence type="ECO:0000313" key="4">
    <source>
        <dbReference type="EMBL" id="SUV28249.1"/>
    </source>
</evidence>
<feature type="signal peptide" evidence="1">
    <location>
        <begin position="1"/>
        <end position="24"/>
    </location>
</feature>
<evidence type="ECO:0008006" key="8">
    <source>
        <dbReference type="Google" id="ProtNLM"/>
    </source>
</evidence>
<dbReference type="AlphaFoldDB" id="A0A380YHC0"/>
<feature type="chain" id="PRO_5044586697" description="Lipoprotein" evidence="1">
    <location>
        <begin position="25"/>
        <end position="176"/>
    </location>
</feature>